<dbReference type="Proteomes" id="UP001501126">
    <property type="component" value="Unassembled WGS sequence"/>
</dbReference>
<proteinExistence type="predicted"/>
<dbReference type="PROSITE" id="PS51257">
    <property type="entry name" value="PROKAR_LIPOPROTEIN"/>
    <property type="match status" value="1"/>
</dbReference>
<accession>A0ABP3XZL8</accession>
<evidence type="ECO:0000313" key="2">
    <source>
        <dbReference type="EMBL" id="GAA0873885.1"/>
    </source>
</evidence>
<comment type="caution">
    <text evidence="2">The sequence shown here is derived from an EMBL/GenBank/DDBJ whole genome shotgun (WGS) entry which is preliminary data.</text>
</comment>
<dbReference type="EMBL" id="BAAAFH010000003">
    <property type="protein sequence ID" value="GAA0873885.1"/>
    <property type="molecule type" value="Genomic_DNA"/>
</dbReference>
<keyword evidence="3" id="KW-1185">Reference proteome</keyword>
<reference evidence="3" key="1">
    <citation type="journal article" date="2019" name="Int. J. Syst. Evol. Microbiol.">
        <title>The Global Catalogue of Microorganisms (GCM) 10K type strain sequencing project: providing services to taxonomists for standard genome sequencing and annotation.</title>
        <authorList>
            <consortium name="The Broad Institute Genomics Platform"/>
            <consortium name="The Broad Institute Genome Sequencing Center for Infectious Disease"/>
            <person name="Wu L."/>
            <person name="Ma J."/>
        </authorList>
    </citation>
    <scope>NUCLEOTIDE SEQUENCE [LARGE SCALE GENOMIC DNA]</scope>
    <source>
        <strain evidence="3">JCM 16083</strain>
    </source>
</reference>
<name>A0ABP3XZL8_9FLAO</name>
<feature type="domain" description="DUF4296" evidence="1">
    <location>
        <begin position="28"/>
        <end position="111"/>
    </location>
</feature>
<evidence type="ECO:0000259" key="1">
    <source>
        <dbReference type="Pfam" id="PF14129"/>
    </source>
</evidence>
<dbReference type="RefSeq" id="WP_343784371.1">
    <property type="nucleotide sequence ID" value="NZ_BAAAFH010000003.1"/>
</dbReference>
<evidence type="ECO:0000313" key="3">
    <source>
        <dbReference type="Proteomes" id="UP001501126"/>
    </source>
</evidence>
<dbReference type="InterPro" id="IPR025381">
    <property type="entry name" value="DUF4296"/>
</dbReference>
<organism evidence="2 3">
    <name type="scientific">Wandonia haliotis</name>
    <dbReference type="NCBI Taxonomy" id="574963"/>
    <lineage>
        <taxon>Bacteria</taxon>
        <taxon>Pseudomonadati</taxon>
        <taxon>Bacteroidota</taxon>
        <taxon>Flavobacteriia</taxon>
        <taxon>Flavobacteriales</taxon>
        <taxon>Crocinitomicaceae</taxon>
        <taxon>Wandonia</taxon>
    </lineage>
</organism>
<gene>
    <name evidence="2" type="ORF">GCM10009118_02930</name>
</gene>
<dbReference type="Pfam" id="PF14129">
    <property type="entry name" value="DUF4296"/>
    <property type="match status" value="1"/>
</dbReference>
<sequence length="117" mass="13273">MYRLGIFLFGIVLVLASCEARSISIDAPDDLIPRDSFTRVLTDLVVLEAHVQGKYVQLNNYTQIMIASGDSLLSKHGVDYDRFQSSLLYYGKFPDQMEEILTQISDTLTIREVQLPK</sequence>
<protein>
    <recommendedName>
        <fullName evidence="1">DUF4296 domain-containing protein</fullName>
    </recommendedName>
</protein>